<dbReference type="Proteomes" id="UP000307378">
    <property type="component" value="Unassembled WGS sequence"/>
</dbReference>
<evidence type="ECO:0000259" key="2">
    <source>
        <dbReference type="Pfam" id="PF10145"/>
    </source>
</evidence>
<gene>
    <name evidence="3" type="ORF">FAA86_06075</name>
</gene>
<dbReference type="EMBL" id="STGU01000002">
    <property type="protein sequence ID" value="THV38352.1"/>
    <property type="molecule type" value="Genomic_DNA"/>
</dbReference>
<evidence type="ECO:0000313" key="3">
    <source>
        <dbReference type="EMBL" id="THV38352.1"/>
    </source>
</evidence>
<organism evidence="3 4">
    <name type="scientific">Rhizobium rosettiformans W3</name>
    <dbReference type="NCBI Taxonomy" id="538378"/>
    <lineage>
        <taxon>Bacteria</taxon>
        <taxon>Pseudomonadati</taxon>
        <taxon>Pseudomonadota</taxon>
        <taxon>Alphaproteobacteria</taxon>
        <taxon>Hyphomicrobiales</taxon>
        <taxon>Rhizobiaceae</taxon>
        <taxon>Rhizobium/Agrobacterium group</taxon>
        <taxon>Rhizobium</taxon>
    </lineage>
</organism>
<dbReference type="InterPro" id="IPR010090">
    <property type="entry name" value="Phage_tape_meas"/>
</dbReference>
<sequence>MALNSTLRLSLIDDVTARTRVITNAIAGINRAASGVLAPLRSLGGALALGGGIFGAASGVNATAGAAIRFEEAFADVRKVIDGTGEQLANFRRDILGLSKELPIAATGIAEIYAAAGQSGIATHELKGFARTVAQVSTAWDVPVQETAQALSEIKTQLGLGVADVGLFADSLNHLSNNSAANAPRLLEYTNRVAAAGEMFGFTAQQSLAFGGSMISAGAESEVAATSFRNMGRALTMGTQATKSQREAYKRLGLDSVKTAKNMQKNALGTTLDVIEKIQKLPEWEQISLASALFGNEARALMPLINNSTELRRQLGLVSDQTNYAGSAFKEYSVRAETTANQLQKVRNNLAALGIAMGDRLLPPINRALSGVLEIFDTLDQRAGVFDKMSAAFRGFVAGLGLNDGGLKSLSDMVFGVAGPDGVAAGEELGRIAFKFRQFGENARAASDAVANSKIGSFLTELGLVLGGLVMSKWFRLFAIAAGIAAIASAVQGASSLGEFVDNMSKLSAMEWLGIGAGLLFIGIKAAGAAKAIRDLASASRNLPKGATAPTTPGSPAAPGGGLGGIFKGITAGALALGVLSTLGGNGEVRQLTAEEQALMFRKSADTPRGSDYGGLLRDPGAHGERLMGAVDLGTLRQAMAPQGVQAVNVTNPQPAPQVSVVNHFTISGAGDANAVANAVAAKIGDAAKSGVDSSLKGGPY</sequence>
<name>A0A4S8Q6P2_9HYPH</name>
<protein>
    <submittedName>
        <fullName evidence="3">Phage tail tape measure protein</fullName>
    </submittedName>
</protein>
<keyword evidence="1" id="KW-1188">Viral release from host cell</keyword>
<feature type="domain" description="Phage tail tape measure protein" evidence="2">
    <location>
        <begin position="93"/>
        <end position="295"/>
    </location>
</feature>
<proteinExistence type="predicted"/>
<dbReference type="AlphaFoldDB" id="A0A4S8Q6P2"/>
<evidence type="ECO:0000313" key="4">
    <source>
        <dbReference type="Proteomes" id="UP000307378"/>
    </source>
</evidence>
<dbReference type="NCBIfam" id="TIGR01760">
    <property type="entry name" value="tape_meas_TP901"/>
    <property type="match status" value="1"/>
</dbReference>
<dbReference type="PANTHER" id="PTHR37813">
    <property type="entry name" value="FELS-2 PROPHAGE PROTEIN"/>
    <property type="match status" value="1"/>
</dbReference>
<dbReference type="Pfam" id="PF10145">
    <property type="entry name" value="PhageMin_Tail"/>
    <property type="match status" value="1"/>
</dbReference>
<dbReference type="PANTHER" id="PTHR37813:SF1">
    <property type="entry name" value="FELS-2 PROPHAGE PROTEIN"/>
    <property type="match status" value="1"/>
</dbReference>
<evidence type="ECO:0000256" key="1">
    <source>
        <dbReference type="ARBA" id="ARBA00022612"/>
    </source>
</evidence>
<reference evidence="3 4" key="1">
    <citation type="submission" date="2019-04" db="EMBL/GenBank/DDBJ databases">
        <title>genome sequence of strain W3.</title>
        <authorList>
            <person name="Gao J."/>
            <person name="Sun J."/>
        </authorList>
    </citation>
    <scope>NUCLEOTIDE SEQUENCE [LARGE SCALE GENOMIC DNA]</scope>
    <source>
        <strain evidence="3 4">W3</strain>
    </source>
</reference>
<dbReference type="RefSeq" id="WP_136538946.1">
    <property type="nucleotide sequence ID" value="NZ_STGU01000002.1"/>
</dbReference>
<accession>A0A4S8Q6P2</accession>
<comment type="caution">
    <text evidence="3">The sequence shown here is derived from an EMBL/GenBank/DDBJ whole genome shotgun (WGS) entry which is preliminary data.</text>
</comment>